<protein>
    <submittedName>
        <fullName evidence="1">Uncharacterized protein</fullName>
    </submittedName>
</protein>
<sequence length="86" mass="9674">MDSRDTNAQARACRKLWAAVLASALRDLQNKPKYGAAASNRHMAQTWIDSDESSPSSFVWVCRVLEIDPERTRTAIYKHVGSMTYA</sequence>
<dbReference type="EMBL" id="LAZR01025672">
    <property type="protein sequence ID" value="KKL71161.1"/>
    <property type="molecule type" value="Genomic_DNA"/>
</dbReference>
<dbReference type="AlphaFoldDB" id="A0A0F9EY24"/>
<proteinExistence type="predicted"/>
<gene>
    <name evidence="1" type="ORF">LCGC14_2097710</name>
</gene>
<evidence type="ECO:0000313" key="1">
    <source>
        <dbReference type="EMBL" id="KKL71161.1"/>
    </source>
</evidence>
<accession>A0A0F9EY24</accession>
<organism evidence="1">
    <name type="scientific">marine sediment metagenome</name>
    <dbReference type="NCBI Taxonomy" id="412755"/>
    <lineage>
        <taxon>unclassified sequences</taxon>
        <taxon>metagenomes</taxon>
        <taxon>ecological metagenomes</taxon>
    </lineage>
</organism>
<reference evidence="1" key="1">
    <citation type="journal article" date="2015" name="Nature">
        <title>Complex archaea that bridge the gap between prokaryotes and eukaryotes.</title>
        <authorList>
            <person name="Spang A."/>
            <person name="Saw J.H."/>
            <person name="Jorgensen S.L."/>
            <person name="Zaremba-Niedzwiedzka K."/>
            <person name="Martijn J."/>
            <person name="Lind A.E."/>
            <person name="van Eijk R."/>
            <person name="Schleper C."/>
            <person name="Guy L."/>
            <person name="Ettema T.J."/>
        </authorList>
    </citation>
    <scope>NUCLEOTIDE SEQUENCE</scope>
</reference>
<name>A0A0F9EY24_9ZZZZ</name>
<comment type="caution">
    <text evidence="1">The sequence shown here is derived from an EMBL/GenBank/DDBJ whole genome shotgun (WGS) entry which is preliminary data.</text>
</comment>